<protein>
    <submittedName>
        <fullName evidence="1">SnoaL-like polyketide cyclase</fullName>
    </submittedName>
</protein>
<dbReference type="InterPro" id="IPR009959">
    <property type="entry name" value="Cyclase_SnoaL-like"/>
</dbReference>
<dbReference type="Proteomes" id="UP000176998">
    <property type="component" value="Unassembled WGS sequence"/>
</dbReference>
<gene>
    <name evidence="1" type="ORF">CORC01_06519</name>
</gene>
<keyword evidence="2" id="KW-1185">Reference proteome</keyword>
<reference evidence="1 2" key="1">
    <citation type="submission" date="2016-09" db="EMBL/GenBank/DDBJ databases">
        <authorList>
            <person name="Capua I."/>
            <person name="De Benedictis P."/>
            <person name="Joannis T."/>
            <person name="Lombin L.H."/>
            <person name="Cattoli G."/>
        </authorList>
    </citation>
    <scope>NUCLEOTIDE SEQUENCE [LARGE SCALE GENOMIC DNA]</scope>
    <source>
        <strain evidence="1 2">IMI 309357</strain>
    </source>
</reference>
<dbReference type="OrthoDB" id="2830113at2759"/>
<dbReference type="Gene3D" id="3.10.450.50">
    <property type="match status" value="1"/>
</dbReference>
<dbReference type="InterPro" id="IPR032710">
    <property type="entry name" value="NTF2-like_dom_sf"/>
</dbReference>
<evidence type="ECO:0000313" key="2">
    <source>
        <dbReference type="Proteomes" id="UP000176998"/>
    </source>
</evidence>
<dbReference type="RefSeq" id="XP_022475302.1">
    <property type="nucleotide sequence ID" value="XM_022618160.1"/>
</dbReference>
<proteinExistence type="predicted"/>
<name>A0A1G4B9T2_9PEZI</name>
<dbReference type="Pfam" id="PF07366">
    <property type="entry name" value="SnoaL"/>
    <property type="match status" value="1"/>
</dbReference>
<dbReference type="GeneID" id="34559670"/>
<dbReference type="GO" id="GO:0030638">
    <property type="term" value="P:polyketide metabolic process"/>
    <property type="evidence" value="ECO:0007669"/>
    <property type="project" value="InterPro"/>
</dbReference>
<dbReference type="SUPFAM" id="SSF54427">
    <property type="entry name" value="NTF2-like"/>
    <property type="match status" value="1"/>
</dbReference>
<dbReference type="EMBL" id="MJBS01000049">
    <property type="protein sequence ID" value="OHE98151.1"/>
    <property type="molecule type" value="Genomic_DNA"/>
</dbReference>
<evidence type="ECO:0000313" key="1">
    <source>
        <dbReference type="EMBL" id="OHE98151.1"/>
    </source>
</evidence>
<comment type="caution">
    <text evidence="1">The sequence shown here is derived from an EMBL/GenBank/DDBJ whole genome shotgun (WGS) entry which is preliminary data.</text>
</comment>
<dbReference type="AlphaFoldDB" id="A0A1G4B9T2"/>
<dbReference type="STRING" id="1209926.A0A1G4B9T2"/>
<accession>A0A1G4B9T2</accession>
<sequence length="274" mass="31077">MSSSRKNLEATFRDIIDKCNSGTEEGLESVLHATVGFNGSDCLRRDFPERLNGRDGVHSTNVVKIDTILLDEHGRVAARLINKTTLRDTNKVFEYAEIIFADFTNNALLTWQTLRDEDGIQSQQSTIPVTPSPPSAVRSSSAMSSRDLKSFYQRYIDCINKKTMAEEFARFCQPELIHNDHKLSIAEYTPLISDSQHAIEGLLFTIELLFMDEETQQIAARLEFTGTPVQEWGGAKPNGKAVKFHEHVMYQLEDGKISRVWSVLELDAYRQQMI</sequence>
<organism evidence="1 2">
    <name type="scientific">Colletotrichum orchidophilum</name>
    <dbReference type="NCBI Taxonomy" id="1209926"/>
    <lineage>
        <taxon>Eukaryota</taxon>
        <taxon>Fungi</taxon>
        <taxon>Dikarya</taxon>
        <taxon>Ascomycota</taxon>
        <taxon>Pezizomycotina</taxon>
        <taxon>Sordariomycetes</taxon>
        <taxon>Hypocreomycetidae</taxon>
        <taxon>Glomerellales</taxon>
        <taxon>Glomerellaceae</taxon>
        <taxon>Colletotrichum</taxon>
    </lineage>
</organism>